<accession>A0A834MHR6</accession>
<dbReference type="EMBL" id="JAACXV010000289">
    <property type="protein sequence ID" value="KAF7280515.1"/>
    <property type="molecule type" value="Genomic_DNA"/>
</dbReference>
<evidence type="ECO:0000256" key="1">
    <source>
        <dbReference type="ARBA" id="ARBA00004123"/>
    </source>
</evidence>
<gene>
    <name evidence="9" type="ORF">GWI33_005798</name>
</gene>
<evidence type="ECO:0000256" key="5">
    <source>
        <dbReference type="ARBA" id="ARBA00023242"/>
    </source>
</evidence>
<dbReference type="GO" id="GO:0006355">
    <property type="term" value="P:regulation of DNA-templated transcription"/>
    <property type="evidence" value="ECO:0007669"/>
    <property type="project" value="InterPro"/>
</dbReference>
<dbReference type="Proteomes" id="UP000625711">
    <property type="component" value="Unassembled WGS sequence"/>
</dbReference>
<dbReference type="SMART" id="SM00511">
    <property type="entry name" value="ORANGE"/>
    <property type="match status" value="1"/>
</dbReference>
<dbReference type="SMART" id="SM00353">
    <property type="entry name" value="HLH"/>
    <property type="match status" value="1"/>
</dbReference>
<comment type="caution">
    <text evidence="9">The sequence shown here is derived from an EMBL/GenBank/DDBJ whole genome shotgun (WGS) entry which is preliminary data.</text>
</comment>
<dbReference type="Pfam" id="PF00010">
    <property type="entry name" value="HLH"/>
    <property type="match status" value="1"/>
</dbReference>
<keyword evidence="4" id="KW-0804">Transcription</keyword>
<feature type="compositionally biased region" description="Basic and acidic residues" evidence="6">
    <location>
        <begin position="413"/>
        <end position="430"/>
    </location>
</feature>
<dbReference type="InterPro" id="IPR011598">
    <property type="entry name" value="bHLH_dom"/>
</dbReference>
<dbReference type="PROSITE" id="PS51054">
    <property type="entry name" value="ORANGE"/>
    <property type="match status" value="1"/>
</dbReference>
<evidence type="ECO:0000259" key="8">
    <source>
        <dbReference type="PROSITE" id="PS51054"/>
    </source>
</evidence>
<feature type="domain" description="BHLH" evidence="7">
    <location>
        <begin position="6"/>
        <end position="63"/>
    </location>
</feature>
<evidence type="ECO:0000259" key="7">
    <source>
        <dbReference type="PROSITE" id="PS50888"/>
    </source>
</evidence>
<evidence type="ECO:0000313" key="10">
    <source>
        <dbReference type="Proteomes" id="UP000625711"/>
    </source>
</evidence>
<evidence type="ECO:0000256" key="2">
    <source>
        <dbReference type="ARBA" id="ARBA00023015"/>
    </source>
</evidence>
<feature type="domain" description="Orange" evidence="8">
    <location>
        <begin position="82"/>
        <end position="115"/>
    </location>
</feature>
<proteinExistence type="predicted"/>
<dbReference type="FunFam" id="4.10.280.10:FF:000009">
    <property type="entry name" value="Transcription factor HES-1"/>
    <property type="match status" value="1"/>
</dbReference>
<dbReference type="GO" id="GO:1990837">
    <property type="term" value="F:sequence-specific double-stranded DNA binding"/>
    <property type="evidence" value="ECO:0007669"/>
    <property type="project" value="UniProtKB-ARBA"/>
</dbReference>
<keyword evidence="5" id="KW-0539">Nucleus</keyword>
<keyword evidence="3" id="KW-0238">DNA-binding</keyword>
<dbReference type="GO" id="GO:0046983">
    <property type="term" value="F:protein dimerization activity"/>
    <property type="evidence" value="ECO:0007669"/>
    <property type="project" value="InterPro"/>
</dbReference>
<dbReference type="GO" id="GO:0005634">
    <property type="term" value="C:nucleus"/>
    <property type="evidence" value="ECO:0007669"/>
    <property type="project" value="UniProtKB-SubCell"/>
</dbReference>
<dbReference type="SUPFAM" id="SSF158457">
    <property type="entry name" value="Orange domain-like"/>
    <property type="match status" value="1"/>
</dbReference>
<dbReference type="PROSITE" id="PS50888">
    <property type="entry name" value="BHLH"/>
    <property type="match status" value="1"/>
</dbReference>
<dbReference type="InterPro" id="IPR036638">
    <property type="entry name" value="HLH_DNA-bd_sf"/>
</dbReference>
<dbReference type="OrthoDB" id="6085656at2759"/>
<dbReference type="Gene3D" id="6.10.250.980">
    <property type="match status" value="1"/>
</dbReference>
<dbReference type="AlphaFoldDB" id="A0A834MHR6"/>
<evidence type="ECO:0000256" key="3">
    <source>
        <dbReference type="ARBA" id="ARBA00023125"/>
    </source>
</evidence>
<dbReference type="InterPro" id="IPR050370">
    <property type="entry name" value="HES_HEY"/>
</dbReference>
<evidence type="ECO:0000256" key="6">
    <source>
        <dbReference type="SAM" id="MobiDB-lite"/>
    </source>
</evidence>
<name>A0A834MHR6_RHYFE</name>
<keyword evidence="10" id="KW-1185">Reference proteome</keyword>
<dbReference type="PANTHER" id="PTHR10985">
    <property type="entry name" value="BASIC HELIX-LOOP-HELIX TRANSCRIPTION FACTOR, HES-RELATED"/>
    <property type="match status" value="1"/>
</dbReference>
<feature type="region of interest" description="Disordered" evidence="6">
    <location>
        <begin position="413"/>
        <end position="438"/>
    </location>
</feature>
<dbReference type="InterPro" id="IPR003650">
    <property type="entry name" value="Orange_dom"/>
</dbReference>
<evidence type="ECO:0000256" key="4">
    <source>
        <dbReference type="ARBA" id="ARBA00023163"/>
    </source>
</evidence>
<dbReference type="SUPFAM" id="SSF47459">
    <property type="entry name" value="HLH, helix-loop-helix DNA-binding domain"/>
    <property type="match status" value="1"/>
</dbReference>
<protein>
    <submittedName>
        <fullName evidence="9">Uncharacterized protein</fullName>
    </submittedName>
</protein>
<dbReference type="Pfam" id="PF07527">
    <property type="entry name" value="Hairy_orange"/>
    <property type="match status" value="1"/>
</dbReference>
<evidence type="ECO:0000313" key="9">
    <source>
        <dbReference type="EMBL" id="KAF7280515.1"/>
    </source>
</evidence>
<dbReference type="Gene3D" id="4.10.280.10">
    <property type="entry name" value="Helix-loop-helix DNA-binding domain"/>
    <property type="match status" value="1"/>
</dbReference>
<sequence>MSSAEKRKYHKPMMEKRRRTRMNNYMNEIKGLLLEAMNKDPARHPKMEKADILEMAVKYLQNFQRQQMAFAMATDPSVVRRFKTGFNECASEIDRFMDNSNNIDNDVRERVSNHLNQCINSFEQNPLGLPKTGNLSMLPSGNLYASNLHSQNAGDQNNNPRLIPQGLQLIPSRLPTGELALLVPNSSNMPYYQPTSMNRGPSAFDAVSAQRTEFQMSAHSPTEPNVESPKDKPVYSNVCTLFNPKSGHVIEDHQVPQVSSTVEPSGDKIVQPIPLEVKTMKFPIHKPLEKEKKTVEHISVIKKVSEPFGIITNQEERYRQAQQKEDSLYMEENQPASRGIKRGYGEIQGLLTTVTQDSRPNKLIKTSHAAVPSTYVNCSSDSTDDLNPVCSSNVVLNAHRRLEAFCPFERSADVDEQKDNQHNDHERNTDSNDMWRPW</sequence>
<keyword evidence="2" id="KW-0805">Transcription regulation</keyword>
<reference evidence="9" key="1">
    <citation type="submission" date="2020-08" db="EMBL/GenBank/DDBJ databases">
        <title>Genome sequencing and assembly of the red palm weevil Rhynchophorus ferrugineus.</title>
        <authorList>
            <person name="Dias G.B."/>
            <person name="Bergman C.M."/>
            <person name="Manee M."/>
        </authorList>
    </citation>
    <scope>NUCLEOTIDE SEQUENCE</scope>
    <source>
        <strain evidence="9">AA-2017</strain>
        <tissue evidence="9">Whole larva</tissue>
    </source>
</reference>
<organism evidence="9 10">
    <name type="scientific">Rhynchophorus ferrugineus</name>
    <name type="common">Red palm weevil</name>
    <name type="synonym">Curculio ferrugineus</name>
    <dbReference type="NCBI Taxonomy" id="354439"/>
    <lineage>
        <taxon>Eukaryota</taxon>
        <taxon>Metazoa</taxon>
        <taxon>Ecdysozoa</taxon>
        <taxon>Arthropoda</taxon>
        <taxon>Hexapoda</taxon>
        <taxon>Insecta</taxon>
        <taxon>Pterygota</taxon>
        <taxon>Neoptera</taxon>
        <taxon>Endopterygota</taxon>
        <taxon>Coleoptera</taxon>
        <taxon>Polyphaga</taxon>
        <taxon>Cucujiformia</taxon>
        <taxon>Curculionidae</taxon>
        <taxon>Dryophthorinae</taxon>
        <taxon>Rhynchophorus</taxon>
    </lineage>
</organism>
<comment type="subcellular location">
    <subcellularLocation>
        <location evidence="1">Nucleus</location>
    </subcellularLocation>
</comment>